<evidence type="ECO:0000256" key="1">
    <source>
        <dbReference type="SAM" id="SignalP"/>
    </source>
</evidence>
<name>A0ABQ4MF59_9BACL</name>
<comment type="caution">
    <text evidence="2">The sequence shown here is derived from an EMBL/GenBank/DDBJ whole genome shotgun (WGS) entry which is preliminary data.</text>
</comment>
<proteinExistence type="predicted"/>
<keyword evidence="1" id="KW-0732">Signal</keyword>
<accession>A0ABQ4MF59</accession>
<feature type="chain" id="PRO_5046889126" description="SH3b domain-containing protein" evidence="1">
    <location>
        <begin position="24"/>
        <end position="108"/>
    </location>
</feature>
<organism evidence="2 3">
    <name type="scientific">Paenibacillus vini</name>
    <dbReference type="NCBI Taxonomy" id="1476024"/>
    <lineage>
        <taxon>Bacteria</taxon>
        <taxon>Bacillati</taxon>
        <taxon>Bacillota</taxon>
        <taxon>Bacilli</taxon>
        <taxon>Bacillales</taxon>
        <taxon>Paenibacillaceae</taxon>
        <taxon>Paenibacillus</taxon>
    </lineage>
</organism>
<feature type="signal peptide" evidence="1">
    <location>
        <begin position="1"/>
        <end position="23"/>
    </location>
</feature>
<gene>
    <name evidence="2" type="ORF">J42TS3_36280</name>
</gene>
<dbReference type="Proteomes" id="UP000679992">
    <property type="component" value="Unassembled WGS sequence"/>
</dbReference>
<evidence type="ECO:0000313" key="2">
    <source>
        <dbReference type="EMBL" id="GIP54593.1"/>
    </source>
</evidence>
<reference evidence="2 3" key="1">
    <citation type="submission" date="2021-03" db="EMBL/GenBank/DDBJ databases">
        <title>Antimicrobial resistance genes in bacteria isolated from Japanese honey, and their potential for conferring macrolide and lincosamide resistance in the American foulbrood pathogen Paenibacillus larvae.</title>
        <authorList>
            <person name="Okamoto M."/>
            <person name="Kumagai M."/>
            <person name="Kanamori H."/>
            <person name="Takamatsu D."/>
        </authorList>
    </citation>
    <scope>NUCLEOTIDE SEQUENCE [LARGE SCALE GENOMIC DNA]</scope>
    <source>
        <strain evidence="2 3">J42TS3</strain>
    </source>
</reference>
<evidence type="ECO:0008006" key="4">
    <source>
        <dbReference type="Google" id="ProtNLM"/>
    </source>
</evidence>
<dbReference type="EMBL" id="BOSL01000012">
    <property type="protein sequence ID" value="GIP54593.1"/>
    <property type="molecule type" value="Genomic_DNA"/>
</dbReference>
<dbReference type="RefSeq" id="WP_213655839.1">
    <property type="nucleotide sequence ID" value="NZ_BOSL01000012.1"/>
</dbReference>
<protein>
    <recommendedName>
        <fullName evidence="4">SH3b domain-containing protein</fullName>
    </recommendedName>
</protein>
<keyword evidence="3" id="KW-1185">Reference proteome</keyword>
<sequence length="108" mass="11630">MKKLAALSASVILTAAFATAVSADPVVEPVAPVVEEPIVEAADVIIAPNPITLKEITYFYNNPNGVALSALAPQDVHPTGQTVDDWVEIYTWLGKAWIYIPGYVPTYF</sequence>
<evidence type="ECO:0000313" key="3">
    <source>
        <dbReference type="Proteomes" id="UP000679992"/>
    </source>
</evidence>